<evidence type="ECO:0000259" key="1">
    <source>
        <dbReference type="Pfam" id="PF04187"/>
    </source>
</evidence>
<dbReference type="EMBL" id="CP134847">
    <property type="protein sequence ID" value="WNL17937.1"/>
    <property type="molecule type" value="Genomic_DNA"/>
</dbReference>
<dbReference type="AlphaFoldDB" id="A0AA96CY34"/>
<dbReference type="Gene3D" id="3.40.50.11550">
    <property type="match status" value="2"/>
</dbReference>
<organism evidence="2">
    <name type="scientific">Arcobacter sp. AZ-2023</name>
    <dbReference type="NCBI Taxonomy" id="3074453"/>
    <lineage>
        <taxon>Bacteria</taxon>
        <taxon>Pseudomonadati</taxon>
        <taxon>Campylobacterota</taxon>
        <taxon>Epsilonproteobacteria</taxon>
        <taxon>Campylobacterales</taxon>
        <taxon>Arcobacteraceae</taxon>
        <taxon>Arcobacter</taxon>
    </lineage>
</organism>
<sequence>MLRVSIAFIATIFLFSGCADKVATQLTHNLDKKEGIYSIKQAKSINMQELVNQVEHYPVIFVGDHHNTEKTHKFFAEFINELGKKGYNLNLANEWFTPSQDELLNEYTDNKFNTATFKEKVDWDKFSKYKWEYVSSLYEAIKNNGGKLYGMNISKEDRAKISLREFDKMSQEEKDFYDNLDLNVTAHKQLIYPYLKHCDKMPQTTSEYCFDRMYRVQVTWDTYMAQNTAKIANKVIKTPKDKLLVFAGALHIEQSLGIPLRFSRLSNLPFISISNEKIENDKDLKIDTNKADFVYIYESLEKKSK</sequence>
<geneLocation type="plasmid" evidence="2">
    <name>p133_LEO_107</name>
</geneLocation>
<dbReference type="CDD" id="cd14727">
    <property type="entry name" value="ChanN-like"/>
    <property type="match status" value="1"/>
</dbReference>
<proteinExistence type="predicted"/>
<gene>
    <name evidence="2" type="ORF">RJG54_11920</name>
</gene>
<reference evidence="2" key="1">
    <citation type="submission" date="2023-09" db="EMBL/GenBank/DDBJ databases">
        <title>Arcobacter tbilisiensis sp. nov. isolated from chicken meat in Tbilisi, Georgia.</title>
        <authorList>
            <person name="Matthias R."/>
            <person name="Zautner A.E."/>
        </authorList>
    </citation>
    <scope>NUCLEOTIDE SEQUENCE</scope>
    <source>
        <strain evidence="2">LEO 107</strain>
        <plasmid evidence="2">p133_LEO_107</plasmid>
    </source>
</reference>
<protein>
    <submittedName>
        <fullName evidence="2">ChaN family lipoprotein</fullName>
    </submittedName>
</protein>
<dbReference type="Pfam" id="PF04187">
    <property type="entry name" value="Cofac_haem_bdg"/>
    <property type="match status" value="1"/>
</dbReference>
<dbReference type="SUPFAM" id="SSF159501">
    <property type="entry name" value="EreA/ChaN-like"/>
    <property type="match status" value="1"/>
</dbReference>
<dbReference type="PROSITE" id="PS51257">
    <property type="entry name" value="PROKAR_LIPOPROTEIN"/>
    <property type="match status" value="1"/>
</dbReference>
<evidence type="ECO:0000313" key="2">
    <source>
        <dbReference type="EMBL" id="WNL17937.1"/>
    </source>
</evidence>
<dbReference type="InterPro" id="IPR007314">
    <property type="entry name" value="Cofac_haem-bd_dom"/>
</dbReference>
<keyword evidence="2" id="KW-0449">Lipoprotein</keyword>
<keyword evidence="2" id="KW-0614">Plasmid</keyword>
<name>A0AA96CY34_9BACT</name>
<feature type="domain" description="Haem-binding uptake Tiki superfamily ChaN" evidence="1">
    <location>
        <begin position="50"/>
        <end position="261"/>
    </location>
</feature>
<accession>A0AA96CY34</accession>